<gene>
    <name evidence="3" type="ORF">BDK51DRAFT_33751</name>
</gene>
<evidence type="ECO:0000313" key="3">
    <source>
        <dbReference type="EMBL" id="RKO83046.1"/>
    </source>
</evidence>
<dbReference type="AlphaFoldDB" id="A0A4P9VZ20"/>
<dbReference type="PANTHER" id="PTHR19384">
    <property type="entry name" value="NITRIC OXIDE SYNTHASE-RELATED"/>
    <property type="match status" value="1"/>
</dbReference>
<reference evidence="4" key="1">
    <citation type="journal article" date="2018" name="Nat. Microbiol.">
        <title>Leveraging single-cell genomics to expand the fungal tree of life.</title>
        <authorList>
            <person name="Ahrendt S.R."/>
            <person name="Quandt C.A."/>
            <person name="Ciobanu D."/>
            <person name="Clum A."/>
            <person name="Salamov A."/>
            <person name="Andreopoulos B."/>
            <person name="Cheng J.F."/>
            <person name="Woyke T."/>
            <person name="Pelin A."/>
            <person name="Henrissat B."/>
            <person name="Reynolds N.K."/>
            <person name="Benny G.L."/>
            <person name="Smith M.E."/>
            <person name="James T.Y."/>
            <person name="Grigoriev I.V."/>
        </authorList>
    </citation>
    <scope>NUCLEOTIDE SEQUENCE [LARGE SCALE GENOMIC DNA]</scope>
</reference>
<name>A0A4P9VZ20_9FUNG</name>
<dbReference type="EMBL" id="ML001737">
    <property type="protein sequence ID" value="RKO83046.1"/>
    <property type="molecule type" value="Genomic_DNA"/>
</dbReference>
<dbReference type="InterPro" id="IPR001094">
    <property type="entry name" value="Flavdoxin-like"/>
</dbReference>
<evidence type="ECO:0000256" key="1">
    <source>
        <dbReference type="ARBA" id="ARBA00022630"/>
    </source>
</evidence>
<feature type="domain" description="Flavodoxin-like" evidence="2">
    <location>
        <begin position="6"/>
        <end position="137"/>
    </location>
</feature>
<organism evidence="3 4">
    <name type="scientific">Blyttiomyces helicus</name>
    <dbReference type="NCBI Taxonomy" id="388810"/>
    <lineage>
        <taxon>Eukaryota</taxon>
        <taxon>Fungi</taxon>
        <taxon>Fungi incertae sedis</taxon>
        <taxon>Chytridiomycota</taxon>
        <taxon>Chytridiomycota incertae sedis</taxon>
        <taxon>Chytridiomycetes</taxon>
        <taxon>Chytridiomycetes incertae sedis</taxon>
        <taxon>Blyttiomyces</taxon>
    </lineage>
</organism>
<dbReference type="InterPro" id="IPR029039">
    <property type="entry name" value="Flavoprotein-like_sf"/>
</dbReference>
<evidence type="ECO:0000259" key="2">
    <source>
        <dbReference type="PROSITE" id="PS50902"/>
    </source>
</evidence>
<sequence>MNRPSLLILYGSETGCAQEVAERIAREGRRLLLKPRCMAMDDYDRSRLDQEPLVVFVAATTGQGQEPGNMKKFWKSLLRKSLPPNALSTLTFAVFGLGDSSYPKYNFPSKKLHKRLLQLGASAIVPLGEGDDQHYLG</sequence>
<keyword evidence="1" id="KW-0285">Flavoprotein</keyword>
<keyword evidence="4" id="KW-1185">Reference proteome</keyword>
<dbReference type="SUPFAM" id="SSF52218">
    <property type="entry name" value="Flavoproteins"/>
    <property type="match status" value="1"/>
</dbReference>
<dbReference type="PROSITE" id="PS50902">
    <property type="entry name" value="FLAVODOXIN_LIKE"/>
    <property type="match status" value="1"/>
</dbReference>
<dbReference type="PANTHER" id="PTHR19384:SF10">
    <property type="entry name" value="NADPH-DEPENDENT DIFLAVIN OXIDOREDUCTASE 1"/>
    <property type="match status" value="1"/>
</dbReference>
<dbReference type="GO" id="GO:0050660">
    <property type="term" value="F:flavin adenine dinucleotide binding"/>
    <property type="evidence" value="ECO:0007669"/>
    <property type="project" value="TreeGrafter"/>
</dbReference>
<dbReference type="Gene3D" id="3.40.50.360">
    <property type="match status" value="1"/>
</dbReference>
<dbReference type="GO" id="GO:0010181">
    <property type="term" value="F:FMN binding"/>
    <property type="evidence" value="ECO:0007669"/>
    <property type="project" value="InterPro"/>
</dbReference>
<dbReference type="OrthoDB" id="1856718at2759"/>
<dbReference type="InterPro" id="IPR008254">
    <property type="entry name" value="Flavodoxin/NO_synth"/>
</dbReference>
<dbReference type="PRINTS" id="PR00369">
    <property type="entry name" value="FLAVODOXIN"/>
</dbReference>
<dbReference type="Pfam" id="PF00258">
    <property type="entry name" value="Flavodoxin_1"/>
    <property type="match status" value="1"/>
</dbReference>
<evidence type="ECO:0000313" key="4">
    <source>
        <dbReference type="Proteomes" id="UP000269721"/>
    </source>
</evidence>
<dbReference type="Proteomes" id="UP000269721">
    <property type="component" value="Unassembled WGS sequence"/>
</dbReference>
<accession>A0A4P9VZ20</accession>
<dbReference type="GO" id="GO:0005829">
    <property type="term" value="C:cytosol"/>
    <property type="evidence" value="ECO:0007669"/>
    <property type="project" value="TreeGrafter"/>
</dbReference>
<dbReference type="GO" id="GO:0016491">
    <property type="term" value="F:oxidoreductase activity"/>
    <property type="evidence" value="ECO:0007669"/>
    <property type="project" value="TreeGrafter"/>
</dbReference>
<proteinExistence type="predicted"/>
<protein>
    <submittedName>
        <fullName evidence="3">Flavo protein-like protein</fullName>
    </submittedName>
</protein>